<feature type="non-terminal residue" evidence="2">
    <location>
        <position position="62"/>
    </location>
</feature>
<dbReference type="Pfam" id="PF11902">
    <property type="entry name" value="DUF3422"/>
    <property type="match status" value="1"/>
</dbReference>
<dbReference type="InterPro" id="IPR021830">
    <property type="entry name" value="DUF3422"/>
</dbReference>
<comment type="caution">
    <text evidence="2">The sequence shown here is derived from an EMBL/GenBank/DDBJ whole genome shotgun (WGS) entry which is preliminary data.</text>
</comment>
<name>A0A430USI3_THESC</name>
<feature type="region of interest" description="Disordered" evidence="1">
    <location>
        <begin position="1"/>
        <end position="21"/>
    </location>
</feature>
<proteinExistence type="predicted"/>
<evidence type="ECO:0000313" key="3">
    <source>
        <dbReference type="Proteomes" id="UP000287155"/>
    </source>
</evidence>
<accession>A0A430USI3</accession>
<evidence type="ECO:0000313" key="2">
    <source>
        <dbReference type="EMBL" id="RTI11376.1"/>
    </source>
</evidence>
<dbReference type="AlphaFoldDB" id="A0A430USI3"/>
<organism evidence="2 3">
    <name type="scientific">Thermus scotoductus</name>
    <dbReference type="NCBI Taxonomy" id="37636"/>
    <lineage>
        <taxon>Bacteria</taxon>
        <taxon>Thermotogati</taxon>
        <taxon>Deinococcota</taxon>
        <taxon>Deinococci</taxon>
        <taxon>Thermales</taxon>
        <taxon>Thermaceae</taxon>
        <taxon>Thermus</taxon>
    </lineage>
</organism>
<gene>
    <name evidence="2" type="ORF">CSW27_12515</name>
</gene>
<sequence length="62" mass="7119">MNTLKGLVKPPATPSRYPRTTSRFGASRAYQALFQERLAELREAPIPGVQTLGEFLNRRFRR</sequence>
<dbReference type="Proteomes" id="UP000287155">
    <property type="component" value="Unassembled WGS sequence"/>
</dbReference>
<evidence type="ECO:0000256" key="1">
    <source>
        <dbReference type="SAM" id="MobiDB-lite"/>
    </source>
</evidence>
<reference evidence="2 3" key="1">
    <citation type="journal article" date="2019" name="Extremophiles">
        <title>Biogeography of thermophiles and predominance of Thermus scotoductus in domestic water heaters.</title>
        <authorList>
            <person name="Wilpiszeski R.L."/>
            <person name="Zhang Z."/>
            <person name="House C.H."/>
        </authorList>
    </citation>
    <scope>NUCLEOTIDE SEQUENCE [LARGE SCALE GENOMIC DNA]</scope>
    <source>
        <strain evidence="2 3">14_S14</strain>
    </source>
</reference>
<protein>
    <submittedName>
        <fullName evidence="2">Uncharacterized protein</fullName>
    </submittedName>
</protein>
<dbReference type="RefSeq" id="WP_126205073.1">
    <property type="nucleotide sequence ID" value="NZ_PEMJ01000353.1"/>
</dbReference>
<dbReference type="EMBL" id="PEMJ01000353">
    <property type="protein sequence ID" value="RTI11376.1"/>
    <property type="molecule type" value="Genomic_DNA"/>
</dbReference>